<dbReference type="PANTHER" id="PTHR10099:SF1">
    <property type="entry name" value="PHOSPHORIBOSYLFORMYLGLYCINAMIDINE SYNTHASE"/>
    <property type="match status" value="1"/>
</dbReference>
<organism evidence="12">
    <name type="scientific">Blastocystis hominis</name>
    <dbReference type="NCBI Taxonomy" id="12968"/>
    <lineage>
        <taxon>Eukaryota</taxon>
        <taxon>Sar</taxon>
        <taxon>Stramenopiles</taxon>
        <taxon>Bigyra</taxon>
        <taxon>Opalozoa</taxon>
        <taxon>Opalinata</taxon>
        <taxon>Blastocystidae</taxon>
        <taxon>Blastocystis</taxon>
    </lineage>
</organism>
<dbReference type="CDD" id="cd02204">
    <property type="entry name" value="PurL_repeat2"/>
    <property type="match status" value="1"/>
</dbReference>
<accession>D8M8K6</accession>
<dbReference type="Gene3D" id="3.40.50.880">
    <property type="match status" value="1"/>
</dbReference>
<dbReference type="GO" id="GO:0046872">
    <property type="term" value="F:metal ion binding"/>
    <property type="evidence" value="ECO:0007669"/>
    <property type="project" value="UniProtKB-KW"/>
</dbReference>
<dbReference type="Pfam" id="PF02769">
    <property type="entry name" value="AIRS_C"/>
    <property type="match status" value="2"/>
</dbReference>
<evidence type="ECO:0000256" key="2">
    <source>
        <dbReference type="ARBA" id="ARBA00022723"/>
    </source>
</evidence>
<evidence type="ECO:0000256" key="6">
    <source>
        <dbReference type="ARBA" id="ARBA00022842"/>
    </source>
</evidence>
<evidence type="ECO:0000256" key="5">
    <source>
        <dbReference type="ARBA" id="ARBA00022840"/>
    </source>
</evidence>
<dbReference type="InterPro" id="IPR040707">
    <property type="entry name" value="FGAR-AT_N"/>
</dbReference>
<feature type="domain" description="PurM-like C-terminal" evidence="8">
    <location>
        <begin position="904"/>
        <end position="1025"/>
    </location>
</feature>
<dbReference type="CDD" id="cd01740">
    <property type="entry name" value="GATase1_FGAR_AT"/>
    <property type="match status" value="1"/>
</dbReference>
<dbReference type="SUPFAM" id="SSF109736">
    <property type="entry name" value="FGAM synthase PurL, linker domain"/>
    <property type="match status" value="1"/>
</dbReference>
<feature type="region of interest" description="Disordered" evidence="7">
    <location>
        <begin position="472"/>
        <end position="519"/>
    </location>
</feature>
<keyword evidence="6" id="KW-0460">Magnesium</keyword>
<proteinExistence type="predicted"/>
<feature type="domain" description="PurM-like C-terminal" evidence="8">
    <location>
        <begin position="513"/>
        <end position="638"/>
    </location>
</feature>
<dbReference type="SUPFAM" id="SSF55326">
    <property type="entry name" value="PurM N-terminal domain-like"/>
    <property type="match status" value="2"/>
</dbReference>
<evidence type="ECO:0000259" key="8">
    <source>
        <dbReference type="Pfam" id="PF02769"/>
    </source>
</evidence>
<feature type="domain" description="Phosphoribosylformylglycinamidine synthase N-terminal" evidence="10">
    <location>
        <begin position="43"/>
        <end position="154"/>
    </location>
</feature>
<dbReference type="Pfam" id="PF22689">
    <property type="entry name" value="FGAR-AT_PurM_N-like"/>
    <property type="match status" value="1"/>
</dbReference>
<reference evidence="12" key="1">
    <citation type="submission" date="2010-02" db="EMBL/GenBank/DDBJ databases">
        <title>Sequencing and annotation of the Blastocystis hominis genome.</title>
        <authorList>
            <person name="Wincker P."/>
        </authorList>
    </citation>
    <scope>NUCLEOTIDE SEQUENCE</scope>
    <source>
        <strain evidence="12">Singapore isolate B</strain>
    </source>
</reference>
<feature type="compositionally biased region" description="Basic and acidic residues" evidence="7">
    <location>
        <begin position="498"/>
        <end position="514"/>
    </location>
</feature>
<dbReference type="InterPro" id="IPR010918">
    <property type="entry name" value="PurM-like_C_dom"/>
</dbReference>
<dbReference type="GO" id="GO:0004642">
    <property type="term" value="F:phosphoribosylformylglycinamidine synthase activity"/>
    <property type="evidence" value="ECO:0007669"/>
    <property type="project" value="TreeGrafter"/>
</dbReference>
<keyword evidence="13" id="KW-1185">Reference proteome</keyword>
<dbReference type="Pfam" id="PF18076">
    <property type="entry name" value="FGAR-AT_N"/>
    <property type="match status" value="1"/>
</dbReference>
<dbReference type="PROSITE" id="PS51273">
    <property type="entry name" value="GATASE_TYPE_1"/>
    <property type="match status" value="1"/>
</dbReference>
<dbReference type="SUPFAM" id="SSF82697">
    <property type="entry name" value="PurS-like"/>
    <property type="match status" value="1"/>
</dbReference>
<protein>
    <submittedName>
        <fullName evidence="12">Uncharacterized protein</fullName>
    </submittedName>
</protein>
<dbReference type="InterPro" id="IPR041609">
    <property type="entry name" value="PurL_linker"/>
</dbReference>
<dbReference type="InterPro" id="IPR036921">
    <property type="entry name" value="PurM-like_N_sf"/>
</dbReference>
<evidence type="ECO:0000259" key="10">
    <source>
        <dbReference type="Pfam" id="PF18076"/>
    </source>
</evidence>
<feature type="domain" description="Phosphoribosylformylglycinamidine synthase linker" evidence="9">
    <location>
        <begin position="181"/>
        <end position="230"/>
    </location>
</feature>
<evidence type="ECO:0000256" key="4">
    <source>
        <dbReference type="ARBA" id="ARBA00022755"/>
    </source>
</evidence>
<dbReference type="PANTHER" id="PTHR10099">
    <property type="entry name" value="PHOSPHORIBOSYLFORMYLGLYCINAMIDINE SYNTHASE"/>
    <property type="match status" value="1"/>
</dbReference>
<keyword evidence="5" id="KW-0067">ATP-binding</keyword>
<name>D8M8K6_BLAHO</name>
<keyword evidence="3" id="KW-0547">Nucleotide-binding</keyword>
<gene>
    <name evidence="12" type="ORF">GSBLH_T00004135001</name>
</gene>
<dbReference type="Gene3D" id="3.90.650.10">
    <property type="entry name" value="PurM-like C-terminal domain"/>
    <property type="match status" value="2"/>
</dbReference>
<dbReference type="GO" id="GO:0005737">
    <property type="term" value="C:cytoplasm"/>
    <property type="evidence" value="ECO:0007669"/>
    <property type="project" value="TreeGrafter"/>
</dbReference>
<dbReference type="GO" id="GO:0005524">
    <property type="term" value="F:ATP binding"/>
    <property type="evidence" value="ECO:0007669"/>
    <property type="project" value="UniProtKB-KW"/>
</dbReference>
<dbReference type="GO" id="GO:0006164">
    <property type="term" value="P:purine nucleotide biosynthetic process"/>
    <property type="evidence" value="ECO:0007669"/>
    <property type="project" value="UniProtKB-KW"/>
</dbReference>
<feature type="domain" description="FGAR-AT PurM N-terminal-like" evidence="11">
    <location>
        <begin position="714"/>
        <end position="868"/>
    </location>
</feature>
<dbReference type="InParanoid" id="D8M8K6"/>
<dbReference type="SUPFAM" id="SSF56042">
    <property type="entry name" value="PurM C-terminal domain-like"/>
    <property type="match status" value="2"/>
</dbReference>
<dbReference type="OrthoDB" id="6666987at2759"/>
<dbReference type="InterPro" id="IPR029062">
    <property type="entry name" value="Class_I_gatase-like"/>
</dbReference>
<dbReference type="Gene3D" id="3.30.1330.10">
    <property type="entry name" value="PurM-like, N-terminal domain"/>
    <property type="match status" value="2"/>
</dbReference>
<evidence type="ECO:0000256" key="3">
    <source>
        <dbReference type="ARBA" id="ARBA00022741"/>
    </source>
</evidence>
<dbReference type="RefSeq" id="XP_012898443.1">
    <property type="nucleotide sequence ID" value="XM_013042989.1"/>
</dbReference>
<evidence type="ECO:0000256" key="1">
    <source>
        <dbReference type="ARBA" id="ARBA00022598"/>
    </source>
</evidence>
<evidence type="ECO:0000256" key="7">
    <source>
        <dbReference type="SAM" id="MobiDB-lite"/>
    </source>
</evidence>
<evidence type="ECO:0000259" key="9">
    <source>
        <dbReference type="Pfam" id="PF18072"/>
    </source>
</evidence>
<dbReference type="OMA" id="VGPRINI"/>
<dbReference type="InterPro" id="IPR055181">
    <property type="entry name" value="FGAR-AT_PurM_N-like"/>
</dbReference>
<dbReference type="GeneID" id="24921179"/>
<dbReference type="EMBL" id="FN668683">
    <property type="protein sequence ID" value="CBK24395.2"/>
    <property type="molecule type" value="Genomic_DNA"/>
</dbReference>
<keyword evidence="1" id="KW-0436">Ligase</keyword>
<dbReference type="Pfam" id="PF13507">
    <property type="entry name" value="GATase_5"/>
    <property type="match status" value="1"/>
</dbReference>
<dbReference type="SMART" id="SM01211">
    <property type="entry name" value="GATase_5"/>
    <property type="match status" value="1"/>
</dbReference>
<keyword evidence="4" id="KW-0658">Purine biosynthesis</keyword>
<dbReference type="SUPFAM" id="SSF52317">
    <property type="entry name" value="Class I glutamine amidotransferase-like"/>
    <property type="match status" value="1"/>
</dbReference>
<dbReference type="Gene3D" id="1.10.8.750">
    <property type="entry name" value="Phosphoribosylformylglycinamidine synthase, linker domain"/>
    <property type="match status" value="1"/>
</dbReference>
<evidence type="ECO:0000313" key="13">
    <source>
        <dbReference type="Proteomes" id="UP000008312"/>
    </source>
</evidence>
<evidence type="ECO:0000313" key="12">
    <source>
        <dbReference type="EMBL" id="CBK24395.2"/>
    </source>
</evidence>
<sequence length="1370" mass="151459">MNSNGLKHYYRHPGLTKSTEENILRKLEENVSPAITGLETEICYNLDLICDFTPEETEVVRFLLSESFNQQGFGPETFLKIKSPNDVLIEVGPRINIVTAWCTNALSIFRSSNISSVRRIEMSKRYLIHSTEPISIDAAKSILHDEMTESIYHAPLDSFATTALPEEVQEIDVLHEGETAIERISRAWSIALSPNEIALITRIFRDELRRNPTDVELMDFVQSNNEHCRHFLLNGAVSIDGHAQPETMMQILRSCSHIARFSSTLVSFGKDGSAIRGTLSETLNAQRPDEPSPTVLSYQNKNPVVTMTTHNFPSGVTPFPGAETGVGGQIREVISTGNGAKVMGGAAGFVVGNLNIPGLHQPWEGEESYPSAHVEGVSRVELYSKPLTVLLDASAGAADYANKFGEPIIAGITRSFGQILPNGTRSEYIKPLVMSNGFGCCYDSIHVDEKAENKLVIAKIGGPAFRMGLKGGALSSKQQETQRVKKHRSTTSSQSVHLAREPLTPRDGDAESKQPGEANVDFEGVQRGDAEMGNKLCRVISTCVSMGQENPIVNIFNQGAGGNSHIMKMIVECGEAGSGNVDLDKIVLGDESLSAREIWGAEYQENVCVLVKKEKIPLLEEICARERIYCMVIGQVTSWLRGGVVNSIDSGRIVVHSNGEQVVDLPVDTIYTDIPQHSFVDSTQPIALEPFAPPSSFSLADLLTRTLHLLSVGSKSFFVNKFDRSITGLIASQPSCGPLFLPVADVSVIAKDYRSRTSGIAFAMGEQPLKSFHSIRNMVRLSIGEALTNLIFGNISSFDDIHLILSFNCAGKLPGETARLYECVREVRDTLTTLGLDLVNVKDSVSMAVRMEGDTVKAPLTLVATAFANSEEVSDLVTPDIKHSVLNSKLLFIDLNAVSSSPFALGGSALAQAFGALGDDSPAVDLALLQRAFRYVMTLIKQHQVLAGHDRSDGGLAVTLLEMCFAGDCGADIVLPAAVDPVGFLFNEALGWVLEVDEAVCEPLLRACQDHQIPAMIIGTTHSERVIRFRQGDAVLLERSTLDLREEWEATSFALSKLSYNVKFIEQEHAARRTMAAPQWRLSFLPSPTKNALLTRRQKFRVGVLREEGTNCDREMVAAFYKSGFEPWVVTVSDLIERRIDVSQFHGLVFCGGFSFGDVLESARGWAACILFNDVIRKQFQWFIEQEDRFSLGVCNGCQLMSQINYVPFRIADRAKQPRFIQNKAGKLECRFVNVKIEQSNSIFTRGMEGSTLGVWIAHGEGQCYWPDEAVKQQAFDKGCIAMRYVDNEGNYCEDYPYNPNGSENGIAALCSENGHHLSMMPHPERLLTRWAWPYWPEEWEFTESPWLKMFQNARLWCEEMYKESNCRVC</sequence>
<dbReference type="Proteomes" id="UP000008312">
    <property type="component" value="Unassembled WGS sequence"/>
</dbReference>
<dbReference type="InterPro" id="IPR036604">
    <property type="entry name" value="PurS-like_sf"/>
</dbReference>
<evidence type="ECO:0000259" key="11">
    <source>
        <dbReference type="Pfam" id="PF22689"/>
    </source>
</evidence>
<keyword evidence="2" id="KW-0479">Metal-binding</keyword>
<dbReference type="InterPro" id="IPR036676">
    <property type="entry name" value="PurM-like_C_sf"/>
</dbReference>
<dbReference type="Pfam" id="PF18072">
    <property type="entry name" value="FGAR-AT_linker"/>
    <property type="match status" value="1"/>
</dbReference>